<dbReference type="Proteomes" id="UP000593562">
    <property type="component" value="Unassembled WGS sequence"/>
</dbReference>
<dbReference type="InterPro" id="IPR036047">
    <property type="entry name" value="F-box-like_dom_sf"/>
</dbReference>
<protein>
    <submittedName>
        <fullName evidence="1">Putative F-box protein GID2</fullName>
    </submittedName>
</protein>
<sequence length="71" mass="8493">MDNHFDFTLEDDKEVASPKREEQFTMSNQGVEARLHQDLVRVECVNQQWPLTALDERLWKLICTRHLPNIR</sequence>
<gene>
    <name evidence="1" type="ORF">HS088_TW21G01393</name>
</gene>
<proteinExistence type="predicted"/>
<evidence type="ECO:0000313" key="1">
    <source>
        <dbReference type="EMBL" id="KAF5729234.1"/>
    </source>
</evidence>
<reference evidence="1 2" key="1">
    <citation type="journal article" date="2020" name="Nat. Commun.">
        <title>Genome of Tripterygium wilfordii and identification of cytochrome P450 involved in triptolide biosynthesis.</title>
        <authorList>
            <person name="Tu L."/>
            <person name="Su P."/>
            <person name="Zhang Z."/>
            <person name="Gao L."/>
            <person name="Wang J."/>
            <person name="Hu T."/>
            <person name="Zhou J."/>
            <person name="Zhang Y."/>
            <person name="Zhao Y."/>
            <person name="Liu Y."/>
            <person name="Song Y."/>
            <person name="Tong Y."/>
            <person name="Lu Y."/>
            <person name="Yang J."/>
            <person name="Xu C."/>
            <person name="Jia M."/>
            <person name="Peters R.J."/>
            <person name="Huang L."/>
            <person name="Gao W."/>
        </authorList>
    </citation>
    <scope>NUCLEOTIDE SEQUENCE [LARGE SCALE GENOMIC DNA]</scope>
    <source>
        <strain evidence="2">cv. XIE 37</strain>
        <tissue evidence="1">Leaf</tissue>
    </source>
</reference>
<organism evidence="1 2">
    <name type="scientific">Tripterygium wilfordii</name>
    <name type="common">Thunder God vine</name>
    <dbReference type="NCBI Taxonomy" id="458696"/>
    <lineage>
        <taxon>Eukaryota</taxon>
        <taxon>Viridiplantae</taxon>
        <taxon>Streptophyta</taxon>
        <taxon>Embryophyta</taxon>
        <taxon>Tracheophyta</taxon>
        <taxon>Spermatophyta</taxon>
        <taxon>Magnoliopsida</taxon>
        <taxon>eudicotyledons</taxon>
        <taxon>Gunneridae</taxon>
        <taxon>Pentapetalae</taxon>
        <taxon>rosids</taxon>
        <taxon>fabids</taxon>
        <taxon>Celastrales</taxon>
        <taxon>Celastraceae</taxon>
        <taxon>Tripterygium</taxon>
    </lineage>
</organism>
<keyword evidence="2" id="KW-1185">Reference proteome</keyword>
<name>A0A7J7C531_TRIWF</name>
<comment type="caution">
    <text evidence="1">The sequence shown here is derived from an EMBL/GenBank/DDBJ whole genome shotgun (WGS) entry which is preliminary data.</text>
</comment>
<dbReference type="SUPFAM" id="SSF81383">
    <property type="entry name" value="F-box domain"/>
    <property type="match status" value="1"/>
</dbReference>
<dbReference type="EMBL" id="JAAARO010000021">
    <property type="protein sequence ID" value="KAF5729234.1"/>
    <property type="molecule type" value="Genomic_DNA"/>
</dbReference>
<dbReference type="InParanoid" id="A0A7J7C531"/>
<evidence type="ECO:0000313" key="2">
    <source>
        <dbReference type="Proteomes" id="UP000593562"/>
    </source>
</evidence>
<accession>A0A7J7C531</accession>
<dbReference type="AlphaFoldDB" id="A0A7J7C531"/>